<keyword evidence="6" id="KW-0560">Oxidoreductase</keyword>
<keyword evidence="4" id="KW-0479">Metal-binding</keyword>
<dbReference type="InterPro" id="IPR039261">
    <property type="entry name" value="FNR_nucleotide-bd"/>
</dbReference>
<dbReference type="Gene3D" id="3.40.50.80">
    <property type="entry name" value="Nucleotide-binding domain of ferredoxin-NADP reductase (FNR) module"/>
    <property type="match status" value="1"/>
</dbReference>
<dbReference type="GO" id="GO:0004497">
    <property type="term" value="F:monooxygenase activity"/>
    <property type="evidence" value="ECO:0007669"/>
    <property type="project" value="UniProtKB-KW"/>
</dbReference>
<dbReference type="InterPro" id="IPR036010">
    <property type="entry name" value="2Fe-2S_ferredoxin-like_sf"/>
</dbReference>
<feature type="domain" description="FAD-binding FR-type" evidence="10">
    <location>
        <begin position="2"/>
        <end position="97"/>
    </location>
</feature>
<dbReference type="PROSITE" id="PS00197">
    <property type="entry name" value="2FE2S_FER_1"/>
    <property type="match status" value="1"/>
</dbReference>
<evidence type="ECO:0000256" key="8">
    <source>
        <dbReference type="ARBA" id="ARBA00023014"/>
    </source>
</evidence>
<evidence type="ECO:0000256" key="5">
    <source>
        <dbReference type="ARBA" id="ARBA00022827"/>
    </source>
</evidence>
<evidence type="ECO:0000256" key="3">
    <source>
        <dbReference type="ARBA" id="ARBA00022714"/>
    </source>
</evidence>
<dbReference type="PANTHER" id="PTHR47354:SF8">
    <property type="entry name" value="1,2-PHENYLACETYL-COA EPOXIDASE, SUBUNIT E"/>
    <property type="match status" value="1"/>
</dbReference>
<evidence type="ECO:0000313" key="11">
    <source>
        <dbReference type="EMBL" id="RAK43454.1"/>
    </source>
</evidence>
<dbReference type="OrthoDB" id="9796486at2"/>
<comment type="caution">
    <text evidence="11">The sequence shown here is derived from an EMBL/GenBank/DDBJ whole genome shotgun (WGS) entry which is preliminary data.</text>
</comment>
<keyword evidence="3" id="KW-0001">2Fe-2S</keyword>
<name>A0A327ZPI3_9ACTN</name>
<dbReference type="Gene3D" id="2.40.30.10">
    <property type="entry name" value="Translation factors"/>
    <property type="match status" value="1"/>
</dbReference>
<evidence type="ECO:0000256" key="2">
    <source>
        <dbReference type="ARBA" id="ARBA00022630"/>
    </source>
</evidence>
<evidence type="ECO:0000256" key="6">
    <source>
        <dbReference type="ARBA" id="ARBA00023002"/>
    </source>
</evidence>
<dbReference type="GO" id="GO:0046872">
    <property type="term" value="F:metal ion binding"/>
    <property type="evidence" value="ECO:0007669"/>
    <property type="project" value="UniProtKB-KW"/>
</dbReference>
<dbReference type="PRINTS" id="PR00409">
    <property type="entry name" value="PHDIOXRDTASE"/>
</dbReference>
<dbReference type="AlphaFoldDB" id="A0A327ZPI3"/>
<dbReference type="Pfam" id="PF00111">
    <property type="entry name" value="Fer2"/>
    <property type="match status" value="1"/>
</dbReference>
<keyword evidence="12" id="KW-1185">Reference proteome</keyword>
<evidence type="ECO:0000259" key="10">
    <source>
        <dbReference type="PROSITE" id="PS51384"/>
    </source>
</evidence>
<dbReference type="InterPro" id="IPR008333">
    <property type="entry name" value="Cbr1-like_FAD-bd_dom"/>
</dbReference>
<dbReference type="SUPFAM" id="SSF54292">
    <property type="entry name" value="2Fe-2S ferredoxin-like"/>
    <property type="match status" value="1"/>
</dbReference>
<feature type="domain" description="2Fe-2S ferredoxin-type" evidence="9">
    <location>
        <begin position="219"/>
        <end position="307"/>
    </location>
</feature>
<accession>A0A327ZPI3</accession>
<protein>
    <submittedName>
        <fullName evidence="11">3-ketosteroid 9alpha-monooxygenase subunit B</fullName>
    </submittedName>
</protein>
<dbReference type="InterPro" id="IPR017938">
    <property type="entry name" value="Riboflavin_synthase-like_b-brl"/>
</dbReference>
<evidence type="ECO:0000259" key="9">
    <source>
        <dbReference type="PROSITE" id="PS51085"/>
    </source>
</evidence>
<dbReference type="CDD" id="cd06214">
    <property type="entry name" value="PA_degradation_oxidoreductase_like"/>
    <property type="match status" value="1"/>
</dbReference>
<dbReference type="PROSITE" id="PS51085">
    <property type="entry name" value="2FE2S_FER_2"/>
    <property type="match status" value="1"/>
</dbReference>
<dbReference type="Proteomes" id="UP000249341">
    <property type="component" value="Unassembled WGS sequence"/>
</dbReference>
<dbReference type="InterPro" id="IPR006058">
    <property type="entry name" value="2Fe2S_fd_BS"/>
</dbReference>
<dbReference type="InterPro" id="IPR012675">
    <property type="entry name" value="Beta-grasp_dom_sf"/>
</dbReference>
<dbReference type="SUPFAM" id="SSF52343">
    <property type="entry name" value="Ferredoxin reductase-like, C-terminal NADP-linked domain"/>
    <property type="match status" value="1"/>
</dbReference>
<dbReference type="InterPro" id="IPR017927">
    <property type="entry name" value="FAD-bd_FR_type"/>
</dbReference>
<proteinExistence type="predicted"/>
<dbReference type="PROSITE" id="PS51384">
    <property type="entry name" value="FAD_FR"/>
    <property type="match status" value="1"/>
</dbReference>
<dbReference type="EMBL" id="QLMJ01000001">
    <property type="protein sequence ID" value="RAK43454.1"/>
    <property type="molecule type" value="Genomic_DNA"/>
</dbReference>
<dbReference type="InterPro" id="IPR050415">
    <property type="entry name" value="MRET"/>
</dbReference>
<dbReference type="SUPFAM" id="SSF63380">
    <property type="entry name" value="Riboflavin synthase domain-like"/>
    <property type="match status" value="1"/>
</dbReference>
<dbReference type="PANTHER" id="PTHR47354">
    <property type="entry name" value="NADH OXIDOREDUCTASE HCR"/>
    <property type="match status" value="1"/>
</dbReference>
<keyword evidence="5" id="KW-0274">FAD</keyword>
<dbReference type="GO" id="GO:0051537">
    <property type="term" value="F:2 iron, 2 sulfur cluster binding"/>
    <property type="evidence" value="ECO:0007669"/>
    <property type="project" value="UniProtKB-KW"/>
</dbReference>
<evidence type="ECO:0000256" key="4">
    <source>
        <dbReference type="ARBA" id="ARBA00022723"/>
    </source>
</evidence>
<keyword evidence="7" id="KW-0408">Iron</keyword>
<dbReference type="InterPro" id="IPR001041">
    <property type="entry name" value="2Fe-2S_ferredoxin-type"/>
</dbReference>
<evidence type="ECO:0000256" key="7">
    <source>
        <dbReference type="ARBA" id="ARBA00023004"/>
    </source>
</evidence>
<keyword evidence="11" id="KW-0503">Monooxygenase</keyword>
<organism evidence="11 12">
    <name type="scientific">Actinoplanes lutulentus</name>
    <dbReference type="NCBI Taxonomy" id="1287878"/>
    <lineage>
        <taxon>Bacteria</taxon>
        <taxon>Bacillati</taxon>
        <taxon>Actinomycetota</taxon>
        <taxon>Actinomycetes</taxon>
        <taxon>Micromonosporales</taxon>
        <taxon>Micromonosporaceae</taxon>
        <taxon>Actinoplanes</taxon>
    </lineage>
</organism>
<reference evidence="11 12" key="1">
    <citation type="submission" date="2018-06" db="EMBL/GenBank/DDBJ databases">
        <title>Genomic Encyclopedia of Type Strains, Phase III (KMG-III): the genomes of soil and plant-associated and newly described type strains.</title>
        <authorList>
            <person name="Whitman W."/>
        </authorList>
    </citation>
    <scope>NUCLEOTIDE SEQUENCE [LARGE SCALE GENOMIC DNA]</scope>
    <source>
        <strain evidence="11 12">CGMCC 4.7090</strain>
    </source>
</reference>
<dbReference type="CDD" id="cd00207">
    <property type="entry name" value="fer2"/>
    <property type="match status" value="1"/>
</dbReference>
<dbReference type="Pfam" id="PF00970">
    <property type="entry name" value="FAD_binding_6"/>
    <property type="match status" value="1"/>
</dbReference>
<sequence length="307" mass="33100">MPDFSEITVASVIPETAEACSLVLDASFSYQPGQYVTVRTPVGARCYSLSSSPFESSLPTITVKRVRGGAVSNWICDHVRAGDRIECSAPAGTFTPSTLDDDLLLLAGGSGITPIMGIIKALRGQAFLLYANRDAESVIFRDELNGLLPVTHWLDRTQGLPTADGLAPLLIPYRSREAFVCGPEPFVAVAEKALQLAGVPAERIRIERFEIEPVGDLDSAVEVSIDGQTHTIPWPAGKRLLDVIIDAGLNPPFSCRQGQCGACAVRMTDGEVDLLNNEILEEEDFEDGYILACQAIPKTPSISITYF</sequence>
<gene>
    <name evidence="11" type="ORF">B0I29_101584</name>
</gene>
<dbReference type="Gene3D" id="3.10.20.30">
    <property type="match status" value="1"/>
</dbReference>
<evidence type="ECO:0000256" key="1">
    <source>
        <dbReference type="ARBA" id="ARBA00001974"/>
    </source>
</evidence>
<dbReference type="GO" id="GO:0050660">
    <property type="term" value="F:flavin adenine dinucleotide binding"/>
    <property type="evidence" value="ECO:0007669"/>
    <property type="project" value="TreeGrafter"/>
</dbReference>
<comment type="cofactor">
    <cofactor evidence="1">
        <name>FAD</name>
        <dbReference type="ChEBI" id="CHEBI:57692"/>
    </cofactor>
</comment>
<keyword evidence="8" id="KW-0411">Iron-sulfur</keyword>
<keyword evidence="2" id="KW-0285">Flavoprotein</keyword>
<dbReference type="RefSeq" id="WP_111647205.1">
    <property type="nucleotide sequence ID" value="NZ_JACHWI010000001.1"/>
</dbReference>
<evidence type="ECO:0000313" key="12">
    <source>
        <dbReference type="Proteomes" id="UP000249341"/>
    </source>
</evidence>